<evidence type="ECO:0000256" key="12">
    <source>
        <dbReference type="ARBA" id="ARBA00042531"/>
    </source>
</evidence>
<protein>
    <recommendedName>
        <fullName evidence="2">pyridoxal kinase</fullName>
        <ecNumber evidence="2">2.7.1.35</ecNumber>
    </recommendedName>
    <alternativeName>
        <fullName evidence="10">PN/PL/PM kinase</fullName>
    </alternativeName>
    <alternativeName>
        <fullName evidence="11">Pyridoxal kinase</fullName>
    </alternativeName>
    <alternativeName>
        <fullName evidence="9">Pyridoxamine kinase</fullName>
    </alternativeName>
    <alternativeName>
        <fullName evidence="12">Vitamin B6 kinase</fullName>
    </alternativeName>
</protein>
<keyword evidence="3" id="KW-0808">Transferase</keyword>
<evidence type="ECO:0000256" key="5">
    <source>
        <dbReference type="ARBA" id="ARBA00022741"/>
    </source>
</evidence>
<evidence type="ECO:0000256" key="2">
    <source>
        <dbReference type="ARBA" id="ARBA00012104"/>
    </source>
</evidence>
<comment type="similarity">
    <text evidence="1">Belongs to the ThiD family.</text>
</comment>
<sequence length="289" mass="31425">MVKNKVLSIAGSDSSGGAGIQADMKTFQELNVYGMTALTTIVTMDPKNYWEHHTFPQEIKTVKEQLRTIIEGIGIDAVKTGMLGSVQLIDLVSKVIDQHQLENIVIDPVLVCKGVTEVMHPETIDSLRDLLIPKATIVTPNLLEAAHLSKVAPIKSIKGMKEAAKIIHDLGPKYVLVKGGSRLAHETALDLLYDGKNFKYIQSERFQTDHIHGAGCTYSAAIAAELAKGKSVIEAVSIAKLFITEAIRSSFALNQYVGSTNHSAYKKTTNSLEGIVNNEEIKGKRLSSS</sequence>
<comment type="caution">
    <text evidence="15">The sequence shown here is derived from an EMBL/GenBank/DDBJ whole genome shotgun (WGS) entry which is preliminary data.</text>
</comment>
<evidence type="ECO:0000256" key="8">
    <source>
        <dbReference type="ARBA" id="ARBA00022842"/>
    </source>
</evidence>
<evidence type="ECO:0000256" key="10">
    <source>
        <dbReference type="ARBA" id="ARBA00042348"/>
    </source>
</evidence>
<dbReference type="GO" id="GO:0009228">
    <property type="term" value="P:thiamine biosynthetic process"/>
    <property type="evidence" value="ECO:0007669"/>
    <property type="project" value="InterPro"/>
</dbReference>
<evidence type="ECO:0000256" key="11">
    <source>
        <dbReference type="ARBA" id="ARBA00042396"/>
    </source>
</evidence>
<accession>A0A2A9A366</accession>
<evidence type="ECO:0000256" key="13">
    <source>
        <dbReference type="ARBA" id="ARBA00049293"/>
    </source>
</evidence>
<keyword evidence="5" id="KW-0547">Nucleotide-binding</keyword>
<dbReference type="GO" id="GO:0008902">
    <property type="term" value="F:hydroxymethylpyrimidine kinase activity"/>
    <property type="evidence" value="ECO:0007669"/>
    <property type="project" value="TreeGrafter"/>
</dbReference>
<keyword evidence="8" id="KW-0460">Magnesium</keyword>
<evidence type="ECO:0000259" key="14">
    <source>
        <dbReference type="Pfam" id="PF08543"/>
    </source>
</evidence>
<evidence type="ECO:0000313" key="15">
    <source>
        <dbReference type="EMBL" id="PFE17331.1"/>
    </source>
</evidence>
<organism evidence="15 16">
    <name type="scientific">Bacillus cereus</name>
    <dbReference type="NCBI Taxonomy" id="1396"/>
    <lineage>
        <taxon>Bacteria</taxon>
        <taxon>Bacillati</taxon>
        <taxon>Bacillota</taxon>
        <taxon>Bacilli</taxon>
        <taxon>Bacillales</taxon>
        <taxon>Bacillaceae</taxon>
        <taxon>Bacillus</taxon>
        <taxon>Bacillus cereus group</taxon>
    </lineage>
</organism>
<name>A0A2A9A366_BACCE</name>
<dbReference type="Gene3D" id="3.40.1190.20">
    <property type="match status" value="1"/>
</dbReference>
<dbReference type="GO" id="GO:0008972">
    <property type="term" value="F:phosphomethylpyrimidine kinase activity"/>
    <property type="evidence" value="ECO:0007669"/>
    <property type="project" value="InterPro"/>
</dbReference>
<dbReference type="NCBIfam" id="TIGR00097">
    <property type="entry name" value="HMP-P_kinase"/>
    <property type="match status" value="1"/>
</dbReference>
<evidence type="ECO:0000256" key="9">
    <source>
        <dbReference type="ARBA" id="ARBA00042307"/>
    </source>
</evidence>
<comment type="catalytic activity">
    <reaction evidence="13">
        <text>pyridoxal + ATP = pyridoxal 5'-phosphate + ADP + H(+)</text>
        <dbReference type="Rhea" id="RHEA:10224"/>
        <dbReference type="ChEBI" id="CHEBI:15378"/>
        <dbReference type="ChEBI" id="CHEBI:17310"/>
        <dbReference type="ChEBI" id="CHEBI:30616"/>
        <dbReference type="ChEBI" id="CHEBI:456216"/>
        <dbReference type="ChEBI" id="CHEBI:597326"/>
        <dbReference type="EC" id="2.7.1.35"/>
    </reaction>
</comment>
<proteinExistence type="inferred from homology"/>
<gene>
    <name evidence="15" type="primary">thiD</name>
    <name evidence="15" type="ORF">CN307_08245</name>
</gene>
<dbReference type="GO" id="GO:0008478">
    <property type="term" value="F:pyridoxal kinase activity"/>
    <property type="evidence" value="ECO:0007669"/>
    <property type="project" value="UniProtKB-EC"/>
</dbReference>
<evidence type="ECO:0000256" key="7">
    <source>
        <dbReference type="ARBA" id="ARBA00022840"/>
    </source>
</evidence>
<dbReference type="EC" id="2.7.1.35" evidence="2"/>
<evidence type="ECO:0000256" key="1">
    <source>
        <dbReference type="ARBA" id="ARBA00009879"/>
    </source>
</evidence>
<dbReference type="InterPro" id="IPR013749">
    <property type="entry name" value="PM/HMP-P_kinase-1"/>
</dbReference>
<evidence type="ECO:0000256" key="3">
    <source>
        <dbReference type="ARBA" id="ARBA00022679"/>
    </source>
</evidence>
<dbReference type="GO" id="GO:0046872">
    <property type="term" value="F:metal ion binding"/>
    <property type="evidence" value="ECO:0007669"/>
    <property type="project" value="UniProtKB-KW"/>
</dbReference>
<dbReference type="InterPro" id="IPR004399">
    <property type="entry name" value="HMP/HMP-P_kinase_dom"/>
</dbReference>
<keyword evidence="4" id="KW-0479">Metal-binding</keyword>
<dbReference type="PANTHER" id="PTHR20858">
    <property type="entry name" value="PHOSPHOMETHYLPYRIMIDINE KINASE"/>
    <property type="match status" value="1"/>
</dbReference>
<dbReference type="CDD" id="cd01169">
    <property type="entry name" value="HMPP_kinase"/>
    <property type="match status" value="1"/>
</dbReference>
<reference evidence="15 16" key="1">
    <citation type="submission" date="2017-09" db="EMBL/GenBank/DDBJ databases">
        <title>Large-scale bioinformatics analysis of Bacillus genomes uncovers conserved roles of natural products in bacterial physiology.</title>
        <authorList>
            <consortium name="Agbiome Team Llc"/>
            <person name="Bleich R.M."/>
            <person name="Grubbs K.J."/>
            <person name="Santa Maria K.C."/>
            <person name="Allen S.E."/>
            <person name="Farag S."/>
            <person name="Shank E.A."/>
            <person name="Bowers A."/>
        </authorList>
    </citation>
    <scope>NUCLEOTIDE SEQUENCE [LARGE SCALE GENOMIC DNA]</scope>
    <source>
        <strain evidence="15 16">AFS022681</strain>
    </source>
</reference>
<dbReference type="InterPro" id="IPR029056">
    <property type="entry name" value="Ribokinase-like"/>
</dbReference>
<keyword evidence="7" id="KW-0067">ATP-binding</keyword>
<evidence type="ECO:0000256" key="4">
    <source>
        <dbReference type="ARBA" id="ARBA00022723"/>
    </source>
</evidence>
<evidence type="ECO:0000256" key="6">
    <source>
        <dbReference type="ARBA" id="ARBA00022777"/>
    </source>
</evidence>
<dbReference type="FunFam" id="3.40.1190.20:FF:000003">
    <property type="entry name" value="Phosphomethylpyrimidine kinase ThiD"/>
    <property type="match status" value="1"/>
</dbReference>
<dbReference type="NCBIfam" id="NF009077">
    <property type="entry name" value="PRK12412.1"/>
    <property type="match status" value="1"/>
</dbReference>
<dbReference type="GO" id="GO:0005829">
    <property type="term" value="C:cytosol"/>
    <property type="evidence" value="ECO:0007669"/>
    <property type="project" value="TreeGrafter"/>
</dbReference>
<dbReference type="Pfam" id="PF08543">
    <property type="entry name" value="Phos_pyr_kin"/>
    <property type="match status" value="1"/>
</dbReference>
<keyword evidence="6 15" id="KW-0418">Kinase</keyword>
<dbReference type="Proteomes" id="UP000220032">
    <property type="component" value="Unassembled WGS sequence"/>
</dbReference>
<dbReference type="SUPFAM" id="SSF53613">
    <property type="entry name" value="Ribokinase-like"/>
    <property type="match status" value="1"/>
</dbReference>
<feature type="domain" description="Pyridoxamine kinase/Phosphomethylpyrimidine kinase" evidence="14">
    <location>
        <begin position="13"/>
        <end position="261"/>
    </location>
</feature>
<dbReference type="PANTHER" id="PTHR20858:SF19">
    <property type="entry name" value="PYRIDOXINE KINASE"/>
    <property type="match status" value="1"/>
</dbReference>
<dbReference type="AlphaFoldDB" id="A0A2A9A366"/>
<evidence type="ECO:0000313" key="16">
    <source>
        <dbReference type="Proteomes" id="UP000220032"/>
    </source>
</evidence>
<dbReference type="GO" id="GO:0005524">
    <property type="term" value="F:ATP binding"/>
    <property type="evidence" value="ECO:0007669"/>
    <property type="project" value="UniProtKB-KW"/>
</dbReference>
<dbReference type="RefSeq" id="WP_098342150.1">
    <property type="nucleotide sequence ID" value="NZ_NTRR01000010.1"/>
</dbReference>
<dbReference type="EMBL" id="NTRR01000010">
    <property type="protein sequence ID" value="PFE17331.1"/>
    <property type="molecule type" value="Genomic_DNA"/>
</dbReference>